<feature type="transmembrane region" description="Helical" evidence="1">
    <location>
        <begin position="65"/>
        <end position="89"/>
    </location>
</feature>
<keyword evidence="1" id="KW-1133">Transmembrane helix</keyword>
<evidence type="ECO:0000313" key="3">
    <source>
        <dbReference type="Proteomes" id="UP000783390"/>
    </source>
</evidence>
<name>A0ABS4F373_9CLOT</name>
<proteinExistence type="predicted"/>
<keyword evidence="3" id="KW-1185">Reference proteome</keyword>
<reference evidence="2 3" key="1">
    <citation type="submission" date="2021-03" db="EMBL/GenBank/DDBJ databases">
        <title>Genomic Encyclopedia of Type Strains, Phase IV (KMG-IV): sequencing the most valuable type-strain genomes for metagenomic binning, comparative biology and taxonomic classification.</title>
        <authorList>
            <person name="Goeker M."/>
        </authorList>
    </citation>
    <scope>NUCLEOTIDE SEQUENCE [LARGE SCALE GENOMIC DNA]</scope>
    <source>
        <strain evidence="2 3">DSM 3984</strain>
    </source>
</reference>
<dbReference type="Proteomes" id="UP000783390">
    <property type="component" value="Unassembled WGS sequence"/>
</dbReference>
<sequence length="100" mass="11706">MGKSLKKFSAYKIYFFKVLIILCLFALSYRVIYPSRIWGKLLFASVNLVSEGLFNNYIDRMACCYFTLATGLICCFLSQILFSVLKFAYSKLKGYRRKYL</sequence>
<comment type="caution">
    <text evidence="2">The sequence shown here is derived from an EMBL/GenBank/DDBJ whole genome shotgun (WGS) entry which is preliminary data.</text>
</comment>
<evidence type="ECO:0000256" key="1">
    <source>
        <dbReference type="SAM" id="Phobius"/>
    </source>
</evidence>
<accession>A0ABS4F373</accession>
<feature type="transmembrane region" description="Helical" evidence="1">
    <location>
        <begin position="12"/>
        <end position="32"/>
    </location>
</feature>
<gene>
    <name evidence="2" type="ORF">J2Z53_002321</name>
</gene>
<organism evidence="2 3">
    <name type="scientific">Clostridium moniliforme</name>
    <dbReference type="NCBI Taxonomy" id="39489"/>
    <lineage>
        <taxon>Bacteria</taxon>
        <taxon>Bacillati</taxon>
        <taxon>Bacillota</taxon>
        <taxon>Clostridia</taxon>
        <taxon>Eubacteriales</taxon>
        <taxon>Clostridiaceae</taxon>
        <taxon>Clostridium</taxon>
    </lineage>
</organism>
<evidence type="ECO:0000313" key="2">
    <source>
        <dbReference type="EMBL" id="MBP1890709.1"/>
    </source>
</evidence>
<keyword evidence="1" id="KW-0472">Membrane</keyword>
<dbReference type="RefSeq" id="WP_198605891.1">
    <property type="nucleotide sequence ID" value="NZ_JAGGJZ010000010.1"/>
</dbReference>
<keyword evidence="1" id="KW-0812">Transmembrane</keyword>
<protein>
    <submittedName>
        <fullName evidence="2">Uncharacterized protein</fullName>
    </submittedName>
</protein>
<dbReference type="EMBL" id="JAGGJZ010000010">
    <property type="protein sequence ID" value="MBP1890709.1"/>
    <property type="molecule type" value="Genomic_DNA"/>
</dbReference>